<evidence type="ECO:0000313" key="2">
    <source>
        <dbReference type="Proteomes" id="UP000186132"/>
    </source>
</evidence>
<dbReference type="PANTHER" id="PTHR48100">
    <property type="entry name" value="BROAD-SPECIFICITY PHOSPHATASE YOR283W-RELATED"/>
    <property type="match status" value="1"/>
</dbReference>
<dbReference type="STRING" id="1206085.SAMN05443575_4254"/>
<dbReference type="Proteomes" id="UP000186132">
    <property type="component" value="Unassembled WGS sequence"/>
</dbReference>
<dbReference type="InterPro" id="IPR050275">
    <property type="entry name" value="PGM_Phosphatase"/>
</dbReference>
<gene>
    <name evidence="1" type="ORF">SAMN05443575_4254</name>
</gene>
<name>A0A1M5UN69_9ACTN</name>
<dbReference type="EMBL" id="FQVU01000009">
    <property type="protein sequence ID" value="SHH64434.1"/>
    <property type="molecule type" value="Genomic_DNA"/>
</dbReference>
<dbReference type="SMART" id="SM00855">
    <property type="entry name" value="PGAM"/>
    <property type="match status" value="1"/>
</dbReference>
<dbReference type="GO" id="GO:0005737">
    <property type="term" value="C:cytoplasm"/>
    <property type="evidence" value="ECO:0007669"/>
    <property type="project" value="TreeGrafter"/>
</dbReference>
<dbReference type="Pfam" id="PF00300">
    <property type="entry name" value="His_Phos_1"/>
    <property type="match status" value="1"/>
</dbReference>
<sequence length="202" mass="21875">MRLILVRHALPERVETVSEAPDPELSDTGRRQAAALAATLAEERIDAVWASPLRRAVQTAEPLAAARGLDVRRHDGLVEFDFGHGVYIPAEETAHPVVRQMRDRLDAQDGDEGLRRFRATVAAAMGDVVASGRPEDTIAVVCHGGVVNAYVAGVVGTRETIFAGIAYTGFSVLTVGRDGRVRLRSLNEHHHVRTLERVTSSG</sequence>
<dbReference type="CDD" id="cd07067">
    <property type="entry name" value="HP_PGM_like"/>
    <property type="match status" value="1"/>
</dbReference>
<dbReference type="AlphaFoldDB" id="A0A1M5UN69"/>
<dbReference type="Gene3D" id="3.40.50.1240">
    <property type="entry name" value="Phosphoglycerate mutase-like"/>
    <property type="match status" value="1"/>
</dbReference>
<accession>A0A1M5UN69</accession>
<dbReference type="RefSeq" id="WP_073392490.1">
    <property type="nucleotide sequence ID" value="NZ_FQVU01000009.1"/>
</dbReference>
<reference evidence="1 2" key="1">
    <citation type="submission" date="2016-11" db="EMBL/GenBank/DDBJ databases">
        <authorList>
            <person name="Jaros S."/>
            <person name="Januszkiewicz K."/>
            <person name="Wedrychowicz H."/>
        </authorList>
    </citation>
    <scope>NUCLEOTIDE SEQUENCE [LARGE SCALE GENOMIC DNA]</scope>
    <source>
        <strain evidence="1 2">DSM 45627</strain>
    </source>
</reference>
<dbReference type="SUPFAM" id="SSF53254">
    <property type="entry name" value="Phosphoglycerate mutase-like"/>
    <property type="match status" value="1"/>
</dbReference>
<dbReference type="OrthoDB" id="5241674at2"/>
<organism evidence="1 2">
    <name type="scientific">Jatrophihabitans endophyticus</name>
    <dbReference type="NCBI Taxonomy" id="1206085"/>
    <lineage>
        <taxon>Bacteria</taxon>
        <taxon>Bacillati</taxon>
        <taxon>Actinomycetota</taxon>
        <taxon>Actinomycetes</taxon>
        <taxon>Jatrophihabitantales</taxon>
        <taxon>Jatrophihabitantaceae</taxon>
        <taxon>Jatrophihabitans</taxon>
    </lineage>
</organism>
<dbReference type="InterPro" id="IPR013078">
    <property type="entry name" value="His_Pase_superF_clade-1"/>
</dbReference>
<protein>
    <submittedName>
        <fullName evidence="1">Probable phosphoglycerate mutase</fullName>
    </submittedName>
</protein>
<dbReference type="PANTHER" id="PTHR48100:SF62">
    <property type="entry name" value="GLUCOSYL-3-PHOSPHOGLYCERATE PHOSPHATASE"/>
    <property type="match status" value="1"/>
</dbReference>
<evidence type="ECO:0000313" key="1">
    <source>
        <dbReference type="EMBL" id="SHH64434.1"/>
    </source>
</evidence>
<dbReference type="InterPro" id="IPR029033">
    <property type="entry name" value="His_PPase_superfam"/>
</dbReference>
<keyword evidence="2" id="KW-1185">Reference proteome</keyword>
<proteinExistence type="predicted"/>
<dbReference type="GO" id="GO:0016791">
    <property type="term" value="F:phosphatase activity"/>
    <property type="evidence" value="ECO:0007669"/>
    <property type="project" value="TreeGrafter"/>
</dbReference>